<name>A0ABR7LR43_9ACTN</name>
<dbReference type="PANTHER" id="PTHR22925">
    <property type="entry name" value="GLYCOSYL HYDROLASE 43 FAMILY MEMBER"/>
    <property type="match status" value="1"/>
</dbReference>
<dbReference type="Proteomes" id="UP000805614">
    <property type="component" value="Unassembled WGS sequence"/>
</dbReference>
<dbReference type="InterPro" id="IPR023296">
    <property type="entry name" value="Glyco_hydro_beta-prop_sf"/>
</dbReference>
<proteinExistence type="inferred from homology"/>
<dbReference type="PANTHER" id="PTHR22925:SF3">
    <property type="entry name" value="GLYCOSYL HYDROLASE FAMILY PROTEIN 43"/>
    <property type="match status" value="1"/>
</dbReference>
<comment type="similarity">
    <text evidence="1">Belongs to the glycosyl hydrolase 43 family.</text>
</comment>
<dbReference type="Gene3D" id="2.115.10.20">
    <property type="entry name" value="Glycosyl hydrolase domain, family 43"/>
    <property type="match status" value="1"/>
</dbReference>
<organism evidence="4 5">
    <name type="scientific">Actinomadura alba</name>
    <dbReference type="NCBI Taxonomy" id="406431"/>
    <lineage>
        <taxon>Bacteria</taxon>
        <taxon>Bacillati</taxon>
        <taxon>Actinomycetota</taxon>
        <taxon>Actinomycetes</taxon>
        <taxon>Streptosporangiales</taxon>
        <taxon>Thermomonosporaceae</taxon>
        <taxon>Actinomadura</taxon>
    </lineage>
</organism>
<accession>A0ABR7LR43</accession>
<protein>
    <submittedName>
        <fullName evidence="4">Family 43 glycosylhydrolase</fullName>
    </submittedName>
</protein>
<keyword evidence="3" id="KW-0326">Glycosidase</keyword>
<dbReference type="Pfam" id="PF04616">
    <property type="entry name" value="Glyco_hydro_43"/>
    <property type="match status" value="1"/>
</dbReference>
<dbReference type="InterPro" id="IPR006710">
    <property type="entry name" value="Glyco_hydro_43"/>
</dbReference>
<gene>
    <name evidence="4" type="ORF">HKK74_17675</name>
</gene>
<reference evidence="4 5" key="1">
    <citation type="submission" date="2020-06" db="EMBL/GenBank/DDBJ databases">
        <title>Actinomadura xiongansis sp. nov., isolated from soil of Baiyangdian.</title>
        <authorList>
            <person name="Zhang X."/>
        </authorList>
    </citation>
    <scope>NUCLEOTIDE SEQUENCE [LARGE SCALE GENOMIC DNA]</scope>
    <source>
        <strain evidence="4 5">HBUM206468</strain>
    </source>
</reference>
<sequence>MCAIPLAAHAEVADKATTSRKATVVNGDSHGATIRFDVDGNAIDAHDGEIQRFGNHYYLYGTSYGCGFAWQTPDAPFCGFRSYDSTDLVHWRDNGPLFDADTAYWQRRCDGATYGCFRPHVLRNSATGRYVLWVNTYDVGVGYHVFTSDSPSGPFVEEPTPRLAVNADIPPGVNNGDVDLFRDHDGTGYIAFTDWRQGGDVVVERLRDDYLSGTGDHVRLGLRAVEAPSMFERNGIYYLTVSDPNCGYCTTGTSYLTAPSPLGPWTGAPATDPYWSVADGQLLVKGGGVGLSRDGASWTDYTLQAQVTPLQTGGGGTYAQAGWVFRAKGPGDGYAWLLGNYPHQGAEGGNLTKVVFRGGGVASATVVKTPMPIVGGRTYAVRTEVSGTRIRTWVDGVLIDETTDQSHTAGRIGFRESGGADGETARFDDIRVTAPDGTVLLADDFSGDLSRWDRQPERKGIRISNDSCQGQPADVAKLPARGGPVYLYQSDVWNHGASNEALALHHWEPLRFRADGSIEPLRCGTSYDLPLAGVHDGTPAPDPELDATTGDLGFRPHCDLSGPYQRAQTFTAGRSGVLDEVRFTAFRIGRPPGPLDLTLTRLGPDGRLGPALVTRALNTDHVSWSPAEVSVHAGVQVNAGDRFALVARSSSAAGGCFGIAYSDGDPYDGGGALYSADGGTTWRSEQGRDLRVSTYIDSGRTSDRP</sequence>
<comment type="caution">
    <text evidence="4">The sequence shown here is derived from an EMBL/GenBank/DDBJ whole genome shotgun (WGS) entry which is preliminary data.</text>
</comment>
<keyword evidence="2" id="KW-0378">Hydrolase</keyword>
<evidence type="ECO:0000313" key="4">
    <source>
        <dbReference type="EMBL" id="MBC6467312.1"/>
    </source>
</evidence>
<evidence type="ECO:0000256" key="1">
    <source>
        <dbReference type="ARBA" id="ARBA00009865"/>
    </source>
</evidence>
<dbReference type="SUPFAM" id="SSF75005">
    <property type="entry name" value="Arabinanase/levansucrase/invertase"/>
    <property type="match status" value="1"/>
</dbReference>
<keyword evidence="5" id="KW-1185">Reference proteome</keyword>
<dbReference type="Gene3D" id="2.60.120.200">
    <property type="match status" value="1"/>
</dbReference>
<dbReference type="CDD" id="cd18824">
    <property type="entry name" value="GH43_CtGH43-like"/>
    <property type="match status" value="1"/>
</dbReference>
<evidence type="ECO:0000256" key="3">
    <source>
        <dbReference type="ARBA" id="ARBA00023295"/>
    </source>
</evidence>
<dbReference type="EMBL" id="JABVEC010000012">
    <property type="protein sequence ID" value="MBC6467312.1"/>
    <property type="molecule type" value="Genomic_DNA"/>
</dbReference>
<evidence type="ECO:0000256" key="2">
    <source>
        <dbReference type="ARBA" id="ARBA00022801"/>
    </source>
</evidence>
<evidence type="ECO:0000313" key="5">
    <source>
        <dbReference type="Proteomes" id="UP000805614"/>
    </source>
</evidence>